<comment type="cofactor">
    <cofactor evidence="3">
        <name>Co(2+)</name>
        <dbReference type="ChEBI" id="CHEBI:48828"/>
    </cofactor>
</comment>
<keyword evidence="9" id="KW-0378">Hydrolase</keyword>
<dbReference type="Gene3D" id="3.60.60.10">
    <property type="entry name" value="Penicillin V Acylase, Chain A"/>
    <property type="match status" value="1"/>
</dbReference>
<evidence type="ECO:0000256" key="9">
    <source>
        <dbReference type="ARBA" id="ARBA00022801"/>
    </source>
</evidence>
<dbReference type="EC" id="5.1.3.1" evidence="7"/>
<accession>A0A2P6TRW2</accession>
<evidence type="ECO:0000313" key="13">
    <source>
        <dbReference type="EMBL" id="PRW56800.1"/>
    </source>
</evidence>
<dbReference type="Gene3D" id="3.20.20.70">
    <property type="entry name" value="Aldolase class I"/>
    <property type="match status" value="1"/>
</dbReference>
<evidence type="ECO:0000313" key="14">
    <source>
        <dbReference type="Proteomes" id="UP000239899"/>
    </source>
</evidence>
<dbReference type="InterPro" id="IPR011060">
    <property type="entry name" value="RibuloseP-bd_barrel"/>
</dbReference>
<keyword evidence="8" id="KW-0479">Metal-binding</keyword>
<keyword evidence="14" id="KW-1185">Reference proteome</keyword>
<dbReference type="NCBIfam" id="TIGR01163">
    <property type="entry name" value="rpe"/>
    <property type="match status" value="1"/>
</dbReference>
<comment type="catalytic activity">
    <reaction evidence="1">
        <text>D-ribulose 5-phosphate = D-xylulose 5-phosphate</text>
        <dbReference type="Rhea" id="RHEA:13677"/>
        <dbReference type="ChEBI" id="CHEBI:57737"/>
        <dbReference type="ChEBI" id="CHEBI:58121"/>
        <dbReference type="EC" id="5.1.3.1"/>
    </reaction>
</comment>
<dbReference type="Pfam" id="PF00834">
    <property type="entry name" value="Ribul_P_3_epim"/>
    <property type="match status" value="1"/>
</dbReference>
<proteinExistence type="inferred from homology"/>
<dbReference type="InterPro" id="IPR029132">
    <property type="entry name" value="CBAH/NAAA_C"/>
</dbReference>
<evidence type="ECO:0000256" key="6">
    <source>
        <dbReference type="ARBA" id="ARBA00009541"/>
    </source>
</evidence>
<dbReference type="InterPro" id="IPR000056">
    <property type="entry name" value="Ribul_P_3_epim-like"/>
</dbReference>
<reference evidence="13 14" key="1">
    <citation type="journal article" date="2018" name="Plant J.">
        <title>Genome sequences of Chlorella sorokiniana UTEX 1602 and Micractinium conductrix SAG 241.80: implications to maltose excretion by a green alga.</title>
        <authorList>
            <person name="Arriola M.B."/>
            <person name="Velmurugan N."/>
            <person name="Zhang Y."/>
            <person name="Plunkett M.H."/>
            <person name="Hondzo H."/>
            <person name="Barney B.M."/>
        </authorList>
    </citation>
    <scope>NUCLEOTIDE SEQUENCE [LARGE SCALE GENOMIC DNA]</scope>
    <source>
        <strain evidence="14">UTEX 1602</strain>
    </source>
</reference>
<dbReference type="PROSITE" id="PS01086">
    <property type="entry name" value="RIBUL_P_3_EPIMER_2"/>
    <property type="match status" value="1"/>
</dbReference>
<evidence type="ECO:0000256" key="5">
    <source>
        <dbReference type="ARBA" id="ARBA00001954"/>
    </source>
</evidence>
<evidence type="ECO:0000256" key="3">
    <source>
        <dbReference type="ARBA" id="ARBA00001941"/>
    </source>
</evidence>
<comment type="cofactor">
    <cofactor evidence="2">
        <name>Mn(2+)</name>
        <dbReference type="ChEBI" id="CHEBI:29035"/>
    </cofactor>
</comment>
<evidence type="ECO:0000256" key="2">
    <source>
        <dbReference type="ARBA" id="ARBA00001936"/>
    </source>
</evidence>
<dbReference type="InterPro" id="IPR026019">
    <property type="entry name" value="Ribul_P_3_epim"/>
</dbReference>
<dbReference type="NCBIfam" id="NF004076">
    <property type="entry name" value="PRK05581.1-4"/>
    <property type="match status" value="1"/>
</dbReference>
<comment type="cofactor">
    <cofactor evidence="4">
        <name>Zn(2+)</name>
        <dbReference type="ChEBI" id="CHEBI:29105"/>
    </cofactor>
</comment>
<dbReference type="GO" id="GO:0016787">
    <property type="term" value="F:hydrolase activity"/>
    <property type="evidence" value="ECO:0007669"/>
    <property type="project" value="UniProtKB-KW"/>
</dbReference>
<evidence type="ECO:0000256" key="7">
    <source>
        <dbReference type="ARBA" id="ARBA00013188"/>
    </source>
</evidence>
<name>A0A2P6TRW2_CHLSO</name>
<sequence>MASFTATRAFTAPAKLATRSRRTVAVQAGRVSVDSFSKDDVIVSPSILSANFSKLGEQVQAIDKAGCDWIHVDVMDGRFVPNITIGPLVVDALRPVTDKPLDCHLMIVEPELRVADFAKAGADIISIHAEPSATIHLDRIVNQIKDLGCKAGVVLNPATPLEQIEYVLPIVDLVLIMSVNPGFGGQKFIESQVGKIQRLKNMCLEKGCNPWIEVDGGVTPENAYKVIEAGANAIVSGSGVFGAKDYAAAIKGIKESKRPATVHAGCKPCTANKPVTMPKAPRSAPWRLCAAAAILLMAAANTPTALACSSFVVNCESDGAVVTVRTLDFSSDLVSHTNITLYPKAVPFEGLSIQEGEAPPKWQFNHTFVASTVGATLDLDGPPTPWDGMNDEGLAIGWLWQSNVTFHRRYNSSGPGRAIVITDVPFYILGMFSTVQEVREWLKPDELQIVTKFNHPKVRQMLTTIFSSDPDILKPDDDGTLFVGLHLHITDATGDGMLLEATRDGGWATYDTPVLTNEPAFPDMLDWAAAYRAYNFDSVPGIANAPAMPWVQPMLIPFNSANDAKDTGYFGSQSRYLRLSMQSENCSDWAWPNATWSPGGLANGGDPQTLALKRAQNWLGSVAVPVGVLGQKSPTAMLYATQLAFLKDQTGGIYYYNSPVNNGWLKIDVAALSDAPEGTWFPLTTAAPAIPFATDVTGGAKTAV</sequence>
<evidence type="ECO:0000256" key="4">
    <source>
        <dbReference type="ARBA" id="ARBA00001947"/>
    </source>
</evidence>
<dbReference type="OrthoDB" id="1927044at2759"/>
<evidence type="ECO:0000256" key="1">
    <source>
        <dbReference type="ARBA" id="ARBA00001782"/>
    </source>
</evidence>
<organism evidence="13 14">
    <name type="scientific">Chlorella sorokiniana</name>
    <name type="common">Freshwater green alga</name>
    <dbReference type="NCBI Taxonomy" id="3076"/>
    <lineage>
        <taxon>Eukaryota</taxon>
        <taxon>Viridiplantae</taxon>
        <taxon>Chlorophyta</taxon>
        <taxon>core chlorophytes</taxon>
        <taxon>Trebouxiophyceae</taxon>
        <taxon>Chlorellales</taxon>
        <taxon>Chlorellaceae</taxon>
        <taxon>Chlorella clade</taxon>
        <taxon>Chlorella</taxon>
    </lineage>
</organism>
<dbReference type="InterPro" id="IPR029055">
    <property type="entry name" value="Ntn_hydrolases_N"/>
</dbReference>
<dbReference type="EMBL" id="LHPG02000008">
    <property type="protein sequence ID" value="PRW56800.1"/>
    <property type="molecule type" value="Genomic_DNA"/>
</dbReference>
<dbReference type="STRING" id="3076.A0A2P6TRW2"/>
<dbReference type="InterPro" id="IPR013785">
    <property type="entry name" value="Aldolase_TIM"/>
</dbReference>
<dbReference type="SUPFAM" id="SSF56235">
    <property type="entry name" value="N-terminal nucleophile aminohydrolases (Ntn hydrolases)"/>
    <property type="match status" value="1"/>
</dbReference>
<comment type="similarity">
    <text evidence="6">Belongs to the ribulose-phosphate 3-epimerase family.</text>
</comment>
<dbReference type="SUPFAM" id="SSF51366">
    <property type="entry name" value="Ribulose-phoshate binding barrel"/>
    <property type="match status" value="1"/>
</dbReference>
<keyword evidence="10" id="KW-0413">Isomerase</keyword>
<dbReference type="FunFam" id="3.20.20.70:FF:000004">
    <property type="entry name" value="Ribulose-phosphate 3-epimerase"/>
    <property type="match status" value="1"/>
</dbReference>
<dbReference type="CDD" id="cd00429">
    <property type="entry name" value="RPE"/>
    <property type="match status" value="1"/>
</dbReference>
<evidence type="ECO:0000256" key="8">
    <source>
        <dbReference type="ARBA" id="ARBA00022723"/>
    </source>
</evidence>
<dbReference type="GO" id="GO:0005975">
    <property type="term" value="P:carbohydrate metabolic process"/>
    <property type="evidence" value="ECO:0007669"/>
    <property type="project" value="InterPro"/>
</dbReference>
<dbReference type="GO" id="GO:0006098">
    <property type="term" value="P:pentose-phosphate shunt"/>
    <property type="evidence" value="ECO:0007669"/>
    <property type="project" value="InterPro"/>
</dbReference>
<dbReference type="Pfam" id="PF02275">
    <property type="entry name" value="CBAH"/>
    <property type="match status" value="1"/>
</dbReference>
<feature type="domain" description="Choloylglycine hydrolase/NAAA C-terminal" evidence="12">
    <location>
        <begin position="308"/>
        <end position="535"/>
    </location>
</feature>
<evidence type="ECO:0000256" key="10">
    <source>
        <dbReference type="ARBA" id="ARBA00023235"/>
    </source>
</evidence>
<comment type="caution">
    <text evidence="13">The sequence shown here is derived from an EMBL/GenBank/DDBJ whole genome shotgun (WGS) entry which is preliminary data.</text>
</comment>
<dbReference type="HAMAP" id="MF_02227">
    <property type="entry name" value="RPE"/>
    <property type="match status" value="1"/>
</dbReference>
<dbReference type="PROSITE" id="PS01085">
    <property type="entry name" value="RIBUL_P_3_EPIMER_1"/>
    <property type="match status" value="1"/>
</dbReference>
<dbReference type="PANTHER" id="PTHR11749">
    <property type="entry name" value="RIBULOSE-5-PHOSPHATE-3-EPIMERASE"/>
    <property type="match status" value="1"/>
</dbReference>
<dbReference type="GO" id="GO:0004750">
    <property type="term" value="F:D-ribulose-phosphate 3-epimerase activity"/>
    <property type="evidence" value="ECO:0007669"/>
    <property type="project" value="UniProtKB-EC"/>
</dbReference>
<protein>
    <recommendedName>
        <fullName evidence="7">ribulose-phosphate 3-epimerase</fullName>
        <ecNumber evidence="7">5.1.3.1</ecNumber>
    </recommendedName>
    <alternativeName>
        <fullName evidence="11">Pentose-5-phosphate 3-epimerase</fullName>
    </alternativeName>
</protein>
<evidence type="ECO:0000256" key="11">
    <source>
        <dbReference type="ARBA" id="ARBA00030599"/>
    </source>
</evidence>
<dbReference type="GO" id="GO:0046872">
    <property type="term" value="F:metal ion binding"/>
    <property type="evidence" value="ECO:0007669"/>
    <property type="project" value="UniProtKB-KW"/>
</dbReference>
<dbReference type="AlphaFoldDB" id="A0A2P6TRW2"/>
<dbReference type="Proteomes" id="UP000239899">
    <property type="component" value="Unassembled WGS sequence"/>
</dbReference>
<dbReference type="GO" id="GO:0005737">
    <property type="term" value="C:cytoplasm"/>
    <property type="evidence" value="ECO:0007669"/>
    <property type="project" value="UniProtKB-ARBA"/>
</dbReference>
<evidence type="ECO:0000259" key="12">
    <source>
        <dbReference type="Pfam" id="PF02275"/>
    </source>
</evidence>
<comment type="cofactor">
    <cofactor evidence="5">
        <name>Fe(2+)</name>
        <dbReference type="ChEBI" id="CHEBI:29033"/>
    </cofactor>
</comment>
<gene>
    <name evidence="13" type="ORF">C2E21_4587</name>
</gene>